<feature type="region of interest" description="Disordered" evidence="5">
    <location>
        <begin position="75"/>
        <end position="128"/>
    </location>
</feature>
<dbReference type="Proteomes" id="UP000693981">
    <property type="component" value="Unassembled WGS sequence"/>
</dbReference>
<comment type="caution">
    <text evidence="7">The sequence shown here is derived from an EMBL/GenBank/DDBJ whole genome shotgun (WGS) entry which is preliminary data.</text>
</comment>
<organism evidence="7 8">
    <name type="scientific">Phytophthora boehmeriae</name>
    <dbReference type="NCBI Taxonomy" id="109152"/>
    <lineage>
        <taxon>Eukaryota</taxon>
        <taxon>Sar</taxon>
        <taxon>Stramenopiles</taxon>
        <taxon>Oomycota</taxon>
        <taxon>Peronosporomycetes</taxon>
        <taxon>Peronosporales</taxon>
        <taxon>Peronosporaceae</taxon>
        <taxon>Phytophthora</taxon>
    </lineage>
</organism>
<dbReference type="GO" id="GO:0006511">
    <property type="term" value="P:ubiquitin-dependent protein catabolic process"/>
    <property type="evidence" value="ECO:0007669"/>
    <property type="project" value="TreeGrafter"/>
</dbReference>
<keyword evidence="8" id="KW-1185">Reference proteome</keyword>
<feature type="compositionally biased region" description="Low complexity" evidence="5">
    <location>
        <begin position="75"/>
        <end position="108"/>
    </location>
</feature>
<evidence type="ECO:0000313" key="8">
    <source>
        <dbReference type="Proteomes" id="UP000693981"/>
    </source>
</evidence>
<evidence type="ECO:0000313" key="7">
    <source>
        <dbReference type="EMBL" id="KAG7398274.1"/>
    </source>
</evidence>
<keyword evidence="2 4" id="KW-0863">Zinc-finger</keyword>
<dbReference type="PANTHER" id="PTHR47094">
    <property type="entry name" value="ELFLESS, ISOFORM B"/>
    <property type="match status" value="1"/>
</dbReference>
<dbReference type="EMBL" id="JAGDFL010000085">
    <property type="protein sequence ID" value="KAG7398274.1"/>
    <property type="molecule type" value="Genomic_DNA"/>
</dbReference>
<reference evidence="7" key="1">
    <citation type="submission" date="2021-02" db="EMBL/GenBank/DDBJ databases">
        <authorList>
            <person name="Palmer J.M."/>
        </authorList>
    </citation>
    <scope>NUCLEOTIDE SEQUENCE</scope>
    <source>
        <strain evidence="7">SCRP23</strain>
    </source>
</reference>
<evidence type="ECO:0000256" key="2">
    <source>
        <dbReference type="ARBA" id="ARBA00022771"/>
    </source>
</evidence>
<dbReference type="PROSITE" id="PS00518">
    <property type="entry name" value="ZF_RING_1"/>
    <property type="match status" value="1"/>
</dbReference>
<evidence type="ECO:0000259" key="6">
    <source>
        <dbReference type="PROSITE" id="PS50089"/>
    </source>
</evidence>
<dbReference type="PANTHER" id="PTHR47094:SF1">
    <property type="entry name" value="RING-TYPE E3 UBIQUITIN TRANSFERASE"/>
    <property type="match status" value="1"/>
</dbReference>
<dbReference type="GO" id="GO:0032183">
    <property type="term" value="F:SUMO binding"/>
    <property type="evidence" value="ECO:0007669"/>
    <property type="project" value="TreeGrafter"/>
</dbReference>
<dbReference type="AlphaFoldDB" id="A0A8T1WZE8"/>
<dbReference type="Pfam" id="PF13923">
    <property type="entry name" value="zf-C3HC4_2"/>
    <property type="match status" value="1"/>
</dbReference>
<keyword evidence="1" id="KW-0479">Metal-binding</keyword>
<evidence type="ECO:0000256" key="5">
    <source>
        <dbReference type="SAM" id="MobiDB-lite"/>
    </source>
</evidence>
<feature type="compositionally biased region" description="Low complexity" evidence="5">
    <location>
        <begin position="11"/>
        <end position="24"/>
    </location>
</feature>
<dbReference type="SMART" id="SM00184">
    <property type="entry name" value="RING"/>
    <property type="match status" value="1"/>
</dbReference>
<keyword evidence="3" id="KW-0862">Zinc</keyword>
<feature type="compositionally biased region" description="Low complexity" evidence="5">
    <location>
        <begin position="38"/>
        <end position="55"/>
    </location>
</feature>
<dbReference type="InterPro" id="IPR049627">
    <property type="entry name" value="SLX8"/>
</dbReference>
<feature type="region of interest" description="Disordered" evidence="5">
    <location>
        <begin position="1"/>
        <end position="57"/>
    </location>
</feature>
<evidence type="ECO:0000256" key="3">
    <source>
        <dbReference type="ARBA" id="ARBA00022833"/>
    </source>
</evidence>
<evidence type="ECO:0000256" key="1">
    <source>
        <dbReference type="ARBA" id="ARBA00022723"/>
    </source>
</evidence>
<sequence>MQSLPRPDVVSAPPSRSEPSETSPGIRARVHVSSTDVPPASSSSAAAGAAPPSGSWILPPINQFMNLSGRFLSSRFSSNPSSGSGDSRPNSSSSSSNSNSSVGVSGNSPVTVRNQAQRGPRSATYGSTLDNLLNESDEEWPPPPEAPVVLPRHFHDMFAFGAAINNRQQPEEIDLTLDSDSEGITRRAQETEDSDGVVEILDVTDSGPQPAPLRRKRRRPAPSSTANAVTVPKRQRVTDMMRSAESTNISLLNNEVVEEFKKRLKCSVCLDVLENMTSTLCGHIFCAGCIHQAIRANGKCPLCQRHLHSKDTHRLYF</sequence>
<evidence type="ECO:0000256" key="4">
    <source>
        <dbReference type="PROSITE-ProRule" id="PRU00175"/>
    </source>
</evidence>
<dbReference type="InterPro" id="IPR017907">
    <property type="entry name" value="Znf_RING_CS"/>
</dbReference>
<gene>
    <name evidence="7" type="ORF">PHYBOEH_011358</name>
</gene>
<dbReference type="GO" id="GO:0033768">
    <property type="term" value="C:SUMO-targeted ubiquitin ligase complex"/>
    <property type="evidence" value="ECO:0007669"/>
    <property type="project" value="TreeGrafter"/>
</dbReference>
<protein>
    <recommendedName>
        <fullName evidence="6">RING-type domain-containing protein</fullName>
    </recommendedName>
</protein>
<dbReference type="GO" id="GO:0008270">
    <property type="term" value="F:zinc ion binding"/>
    <property type="evidence" value="ECO:0007669"/>
    <property type="project" value="UniProtKB-KW"/>
</dbReference>
<feature type="domain" description="RING-type" evidence="6">
    <location>
        <begin position="266"/>
        <end position="304"/>
    </location>
</feature>
<dbReference type="OrthoDB" id="6105938at2759"/>
<accession>A0A8T1WZE8</accession>
<dbReference type="GO" id="GO:0140082">
    <property type="term" value="F:SUMO-ubiquitin ligase activity"/>
    <property type="evidence" value="ECO:0007669"/>
    <property type="project" value="TreeGrafter"/>
</dbReference>
<dbReference type="InterPro" id="IPR001841">
    <property type="entry name" value="Znf_RING"/>
</dbReference>
<proteinExistence type="predicted"/>
<dbReference type="PROSITE" id="PS50089">
    <property type="entry name" value="ZF_RING_2"/>
    <property type="match status" value="1"/>
</dbReference>
<name>A0A8T1WZE8_9STRA</name>
<feature type="region of interest" description="Disordered" evidence="5">
    <location>
        <begin position="202"/>
        <end position="229"/>
    </location>
</feature>
<dbReference type="GO" id="GO:0061630">
    <property type="term" value="F:ubiquitin protein ligase activity"/>
    <property type="evidence" value="ECO:0007669"/>
    <property type="project" value="InterPro"/>
</dbReference>